<dbReference type="InParanoid" id="A0A330LAQ2"/>
<dbReference type="Proteomes" id="UP000248168">
    <property type="component" value="Unassembled WGS sequence"/>
</dbReference>
<keyword evidence="2" id="KW-1185">Reference proteome</keyword>
<evidence type="ECO:0000313" key="1">
    <source>
        <dbReference type="EMBL" id="SPP66382.1"/>
    </source>
</evidence>
<evidence type="ECO:0000313" key="2">
    <source>
        <dbReference type="Proteomes" id="UP000248168"/>
    </source>
</evidence>
<accession>A0A330LAQ2</accession>
<organism evidence="1 2">
    <name type="scientific">Nitrospira lenta</name>
    <dbReference type="NCBI Taxonomy" id="1436998"/>
    <lineage>
        <taxon>Bacteria</taxon>
        <taxon>Pseudomonadati</taxon>
        <taxon>Nitrospirota</taxon>
        <taxon>Nitrospiria</taxon>
        <taxon>Nitrospirales</taxon>
        <taxon>Nitrospiraceae</taxon>
        <taxon>Nitrospira</taxon>
    </lineage>
</organism>
<reference evidence="2" key="1">
    <citation type="submission" date="2018-04" db="EMBL/GenBank/DDBJ databases">
        <authorList>
            <person name="Lucker S."/>
            <person name="Sakoula D."/>
        </authorList>
    </citation>
    <scope>NUCLEOTIDE SEQUENCE [LARGE SCALE GENOMIC DNA]</scope>
</reference>
<name>A0A330LAQ2_9BACT</name>
<proteinExistence type="predicted"/>
<dbReference type="AlphaFoldDB" id="A0A330LAQ2"/>
<dbReference type="EMBL" id="OUNR01000019">
    <property type="protein sequence ID" value="SPP66382.1"/>
    <property type="molecule type" value="Genomic_DNA"/>
</dbReference>
<sequence length="50" mass="5726">MVFLCMLQVEELRAALDVVKVSMGEGDYVEIVSLGVFQLLFESFLEIDLW</sequence>
<gene>
    <name evidence="1" type="ORF">NITLEN_60185</name>
</gene>
<protein>
    <submittedName>
        <fullName evidence="1">Uncharacterized protein</fullName>
    </submittedName>
</protein>